<gene>
    <name evidence="7" type="ORF">AB675_8435</name>
</gene>
<protein>
    <recommendedName>
        <fullName evidence="6">SP-RING-type domain-containing protein</fullName>
    </recommendedName>
</protein>
<evidence type="ECO:0000256" key="5">
    <source>
        <dbReference type="SAM" id="MobiDB-lite"/>
    </source>
</evidence>
<dbReference type="STRING" id="1664694.A0A0N0NQW5"/>
<dbReference type="Pfam" id="PF02891">
    <property type="entry name" value="zf-MIZ"/>
    <property type="match status" value="1"/>
</dbReference>
<dbReference type="InterPro" id="IPR004181">
    <property type="entry name" value="Znf_MIZ"/>
</dbReference>
<organism evidence="7 8">
    <name type="scientific">Cyphellophora attinorum</name>
    <dbReference type="NCBI Taxonomy" id="1664694"/>
    <lineage>
        <taxon>Eukaryota</taxon>
        <taxon>Fungi</taxon>
        <taxon>Dikarya</taxon>
        <taxon>Ascomycota</taxon>
        <taxon>Pezizomycotina</taxon>
        <taxon>Eurotiomycetes</taxon>
        <taxon>Chaetothyriomycetidae</taxon>
        <taxon>Chaetothyriales</taxon>
        <taxon>Cyphellophoraceae</taxon>
        <taxon>Cyphellophora</taxon>
    </lineage>
</organism>
<dbReference type="RefSeq" id="XP_018004364.1">
    <property type="nucleotide sequence ID" value="XM_018148881.1"/>
</dbReference>
<dbReference type="Proteomes" id="UP000038010">
    <property type="component" value="Unassembled WGS sequence"/>
</dbReference>
<dbReference type="GO" id="GO:0061665">
    <property type="term" value="F:SUMO ligase activity"/>
    <property type="evidence" value="ECO:0007669"/>
    <property type="project" value="TreeGrafter"/>
</dbReference>
<feature type="compositionally biased region" description="Polar residues" evidence="5">
    <location>
        <begin position="164"/>
        <end position="182"/>
    </location>
</feature>
<keyword evidence="3" id="KW-0862">Zinc</keyword>
<evidence type="ECO:0000313" key="8">
    <source>
        <dbReference type="Proteomes" id="UP000038010"/>
    </source>
</evidence>
<evidence type="ECO:0000313" key="7">
    <source>
        <dbReference type="EMBL" id="KPI44401.1"/>
    </source>
</evidence>
<keyword evidence="1" id="KW-0479">Metal-binding</keyword>
<accession>A0A0N0NQW5</accession>
<dbReference type="InterPro" id="IPR013083">
    <property type="entry name" value="Znf_RING/FYVE/PHD"/>
</dbReference>
<keyword evidence="8" id="KW-1185">Reference proteome</keyword>
<dbReference type="PANTHER" id="PTHR10782:SF4">
    <property type="entry name" value="TONALLI, ISOFORM E"/>
    <property type="match status" value="1"/>
</dbReference>
<evidence type="ECO:0000256" key="4">
    <source>
        <dbReference type="PROSITE-ProRule" id="PRU00452"/>
    </source>
</evidence>
<keyword evidence="2 4" id="KW-0863">Zinc-finger</keyword>
<evidence type="ECO:0000256" key="3">
    <source>
        <dbReference type="ARBA" id="ARBA00022833"/>
    </source>
</evidence>
<dbReference type="VEuPathDB" id="FungiDB:AB675_8435"/>
<dbReference type="AlphaFoldDB" id="A0A0N0NQW5"/>
<evidence type="ECO:0000256" key="2">
    <source>
        <dbReference type="ARBA" id="ARBA00022771"/>
    </source>
</evidence>
<dbReference type="PANTHER" id="PTHR10782">
    <property type="entry name" value="ZINC FINGER MIZ DOMAIN-CONTAINING PROTEIN"/>
    <property type="match status" value="1"/>
</dbReference>
<proteinExistence type="predicted"/>
<evidence type="ECO:0000256" key="1">
    <source>
        <dbReference type="ARBA" id="ARBA00022723"/>
    </source>
</evidence>
<dbReference type="GO" id="GO:0016925">
    <property type="term" value="P:protein sumoylation"/>
    <property type="evidence" value="ECO:0007669"/>
    <property type="project" value="TreeGrafter"/>
</dbReference>
<dbReference type="PROSITE" id="PS51044">
    <property type="entry name" value="ZF_SP_RING"/>
    <property type="match status" value="1"/>
</dbReference>
<reference evidence="7 8" key="1">
    <citation type="submission" date="2015-06" db="EMBL/GenBank/DDBJ databases">
        <title>Draft genome of the ant-associated black yeast Phialophora attae CBS 131958.</title>
        <authorList>
            <person name="Moreno L.F."/>
            <person name="Stielow B.J."/>
            <person name="de Hoog S."/>
            <person name="Vicente V.A."/>
            <person name="Weiss V.A."/>
            <person name="de Vries M."/>
            <person name="Cruz L.M."/>
            <person name="Souza E.M."/>
        </authorList>
    </citation>
    <scope>NUCLEOTIDE SEQUENCE [LARGE SCALE GENOMIC DNA]</scope>
    <source>
        <strain evidence="7 8">CBS 131958</strain>
    </source>
</reference>
<sequence length="607" mass="67978">MALLEYVFGNNTALTPLFSVTLLSYPDPCGELLHAKFRPSIEQMKTSLDLLLRHWNPMQQYCAKRNLPPSPLEVGQTFRISSPELQKALCSALIQSVPSLRAQNTDQVEAAFEGLQRHRLVQNITMDAELQLWAQMYANAIGKHPAGSAGALQQRSLPPRRVSHGQQATSSVAATPSPQNRATPGRVSYGQQVASSAATTLLPQNSVTAAVQWIQSPTLNQTNRAVRPDPRLSSALGGQAFQMQQQVPQAHPLLPPEGVHLAQAVNPNPDRVALHQAHLRPANPQLRDDEDRPCPDLRLYQVVTKPVLGPALLTQKTRYFKSSFEIDALSLRHKTRFIAAGHSAFDPERQSEFYATSTTWPEHLFITFNNEDIELRRKPHYGRCLPAYLTKNVKAGNNTFEISHDQTEKEATSKQQFWIAVELLECLSHKRIREFITRLDADSVLRDITNRLKPIDDDDLVIAGATLSVDVIDPFTAQIWKIPVRSKYCLHRECFDLETFLKSRTKVHEGPYSPDEFKCPHCKKDARPANLIIDGFLEKVRATLEEQGKLQSVKAILVNQDGEWEAKEELDVQADTTMEGTPVEKAVDEPGSNKDRTISVTLVLDLE</sequence>
<dbReference type="EMBL" id="LFJN01000003">
    <property type="protein sequence ID" value="KPI44401.1"/>
    <property type="molecule type" value="Genomic_DNA"/>
</dbReference>
<dbReference type="Gene3D" id="3.30.40.10">
    <property type="entry name" value="Zinc/RING finger domain, C3HC4 (zinc finger)"/>
    <property type="match status" value="1"/>
</dbReference>
<dbReference type="OrthoDB" id="27975at2759"/>
<evidence type="ECO:0000259" key="6">
    <source>
        <dbReference type="PROSITE" id="PS51044"/>
    </source>
</evidence>
<name>A0A0N0NQW5_9EURO</name>
<feature type="domain" description="SP-RING-type" evidence="6">
    <location>
        <begin position="456"/>
        <end position="546"/>
    </location>
</feature>
<comment type="caution">
    <text evidence="7">The sequence shown here is derived from an EMBL/GenBank/DDBJ whole genome shotgun (WGS) entry which is preliminary data.</text>
</comment>
<dbReference type="GeneID" id="28740761"/>
<dbReference type="GO" id="GO:0008270">
    <property type="term" value="F:zinc ion binding"/>
    <property type="evidence" value="ECO:0007669"/>
    <property type="project" value="UniProtKB-KW"/>
</dbReference>
<feature type="region of interest" description="Disordered" evidence="5">
    <location>
        <begin position="145"/>
        <end position="186"/>
    </location>
</feature>
<dbReference type="GO" id="GO:0000785">
    <property type="term" value="C:chromatin"/>
    <property type="evidence" value="ECO:0007669"/>
    <property type="project" value="TreeGrafter"/>
</dbReference>